<reference evidence="1" key="1">
    <citation type="submission" date="2023-03" db="EMBL/GenBank/DDBJ databases">
        <authorList>
            <person name="Shen W."/>
            <person name="Cai J."/>
        </authorList>
    </citation>
    <scope>NUCLEOTIDE SEQUENCE</scope>
    <source>
        <strain evidence="1">P66-3</strain>
    </source>
</reference>
<dbReference type="RefSeq" id="WP_311830197.1">
    <property type="nucleotide sequence ID" value="NZ_JARQAJ010000006.1"/>
</dbReference>
<name>A0ABU3FBQ6_9ENTE</name>
<sequence>MRENRIKKRIDAPPVESFLFAGQAIHQHNAIGSKGISYSVTAFADTNSLMKVSEA</sequence>
<evidence type="ECO:0000313" key="2">
    <source>
        <dbReference type="Proteomes" id="UP001181046"/>
    </source>
</evidence>
<proteinExistence type="predicted"/>
<dbReference type="EMBL" id="JARQAJ010000006">
    <property type="protein sequence ID" value="MDT2760091.1"/>
    <property type="molecule type" value="Genomic_DNA"/>
</dbReference>
<organism evidence="1 2">
    <name type="scientific">Enterococcus xiangfangensis</name>
    <dbReference type="NCBI Taxonomy" id="1296537"/>
    <lineage>
        <taxon>Bacteria</taxon>
        <taxon>Bacillati</taxon>
        <taxon>Bacillota</taxon>
        <taxon>Bacilli</taxon>
        <taxon>Lactobacillales</taxon>
        <taxon>Enterococcaceae</taxon>
        <taxon>Enterococcus</taxon>
    </lineage>
</organism>
<keyword evidence="2" id="KW-1185">Reference proteome</keyword>
<dbReference type="Proteomes" id="UP001181046">
    <property type="component" value="Unassembled WGS sequence"/>
</dbReference>
<protein>
    <submittedName>
        <fullName evidence="1">Uncharacterized protein</fullName>
    </submittedName>
</protein>
<accession>A0ABU3FBQ6</accession>
<evidence type="ECO:0000313" key="1">
    <source>
        <dbReference type="EMBL" id="MDT2760091.1"/>
    </source>
</evidence>
<comment type="caution">
    <text evidence="1">The sequence shown here is derived from an EMBL/GenBank/DDBJ whole genome shotgun (WGS) entry which is preliminary data.</text>
</comment>
<gene>
    <name evidence="1" type="ORF">P7H27_09990</name>
</gene>